<dbReference type="Pfam" id="PF20560">
    <property type="entry name" value="MotA_N"/>
    <property type="match status" value="1"/>
</dbReference>
<feature type="transmembrane region" description="Helical" evidence="12">
    <location>
        <begin position="29"/>
        <end position="51"/>
    </location>
</feature>
<organism evidence="15 16">
    <name type="scientific">Paenibacillus athensensis</name>
    <dbReference type="NCBI Taxonomy" id="1967502"/>
    <lineage>
        <taxon>Bacteria</taxon>
        <taxon>Bacillati</taxon>
        <taxon>Bacillota</taxon>
        <taxon>Bacilli</taxon>
        <taxon>Bacillales</taxon>
        <taxon>Paenibacillaceae</taxon>
        <taxon>Paenibacillus</taxon>
    </lineage>
</organism>
<gene>
    <name evidence="15" type="ORF">B5M42_08685</name>
</gene>
<dbReference type="PROSITE" id="PS01307">
    <property type="entry name" value="MOTA"/>
    <property type="match status" value="1"/>
</dbReference>
<dbReference type="RefSeq" id="WP_134751797.1">
    <property type="nucleotide sequence ID" value="NZ_MYFO02000011.1"/>
</dbReference>
<evidence type="ECO:0000256" key="8">
    <source>
        <dbReference type="ARBA" id="ARBA00022781"/>
    </source>
</evidence>
<evidence type="ECO:0000256" key="6">
    <source>
        <dbReference type="ARBA" id="ARBA00022692"/>
    </source>
</evidence>
<sequence length="265" mass="28169">MDLTTIIGLVLGLAGLIGGYMWDGGHISSLIIPSAMVIVFGGTFGAVAVSFPGATLSKIPKGLGIAFKQVKRDPSSTIEEIVDMASIARREGVLALEQRAQEHPNPFLKDGLMMVVDGTDPELTRQILELEMDAIEHQTDNIAKVFEAGGGYAPTMGIIGTVMGLIHVLGNLSSPESLGPAIAVAFTATLYGVMSANLIYLPLANKIKVRGKEQVSEMELMLEGILALQAGENPQLIKKKLASFIHDKESKKGKGEEGTDNGEER</sequence>
<evidence type="ECO:0000256" key="10">
    <source>
        <dbReference type="ARBA" id="ARBA00023065"/>
    </source>
</evidence>
<evidence type="ECO:0000259" key="13">
    <source>
        <dbReference type="Pfam" id="PF01618"/>
    </source>
</evidence>
<dbReference type="AlphaFoldDB" id="A0A4Y8Q5L1"/>
<dbReference type="PANTHER" id="PTHR30433">
    <property type="entry name" value="CHEMOTAXIS PROTEIN MOTA"/>
    <property type="match status" value="1"/>
</dbReference>
<evidence type="ECO:0000313" key="16">
    <source>
        <dbReference type="Proteomes" id="UP000298246"/>
    </source>
</evidence>
<dbReference type="GO" id="GO:0006935">
    <property type="term" value="P:chemotaxis"/>
    <property type="evidence" value="ECO:0007669"/>
    <property type="project" value="UniProtKB-KW"/>
</dbReference>
<keyword evidence="8" id="KW-0375">Hydrogen ion transport</keyword>
<accession>A0A4Y8Q5L1</accession>
<evidence type="ECO:0000256" key="2">
    <source>
        <dbReference type="ARBA" id="ARBA00008038"/>
    </source>
</evidence>
<keyword evidence="7" id="KW-0283">Flagellar rotation</keyword>
<comment type="similarity">
    <text evidence="2">Belongs to the MotA family.</text>
</comment>
<evidence type="ECO:0000256" key="4">
    <source>
        <dbReference type="ARBA" id="ARBA00022475"/>
    </source>
</evidence>
<dbReference type="OrthoDB" id="9806929at2"/>
<evidence type="ECO:0000259" key="14">
    <source>
        <dbReference type="Pfam" id="PF20560"/>
    </source>
</evidence>
<evidence type="ECO:0000256" key="7">
    <source>
        <dbReference type="ARBA" id="ARBA00022779"/>
    </source>
</evidence>
<keyword evidence="10" id="KW-0406">Ion transport</keyword>
<name>A0A4Y8Q5L1_9BACL</name>
<dbReference type="GO" id="GO:0071978">
    <property type="term" value="P:bacterial-type flagellum-dependent swarming motility"/>
    <property type="evidence" value="ECO:0007669"/>
    <property type="project" value="InterPro"/>
</dbReference>
<dbReference type="InterPro" id="IPR000540">
    <property type="entry name" value="Flag_MotA_CS"/>
</dbReference>
<feature type="transmembrane region" description="Helical" evidence="12">
    <location>
        <begin position="151"/>
        <end position="169"/>
    </location>
</feature>
<evidence type="ECO:0000256" key="1">
    <source>
        <dbReference type="ARBA" id="ARBA00004651"/>
    </source>
</evidence>
<feature type="transmembrane region" description="Helical" evidence="12">
    <location>
        <begin position="181"/>
        <end position="203"/>
    </location>
</feature>
<dbReference type="NCBIfam" id="NF006583">
    <property type="entry name" value="PRK09109.1"/>
    <property type="match status" value="1"/>
</dbReference>
<evidence type="ECO:0000256" key="5">
    <source>
        <dbReference type="ARBA" id="ARBA00022500"/>
    </source>
</evidence>
<keyword evidence="9 12" id="KW-1133">Transmembrane helix</keyword>
<keyword evidence="16" id="KW-1185">Reference proteome</keyword>
<dbReference type="PANTHER" id="PTHR30433:SF3">
    <property type="entry name" value="MOTILITY PROTEIN A"/>
    <property type="match status" value="1"/>
</dbReference>
<keyword evidence="4" id="KW-1003">Cell membrane</keyword>
<dbReference type="Pfam" id="PF01618">
    <property type="entry name" value="MotA_ExbB"/>
    <property type="match status" value="1"/>
</dbReference>
<keyword evidence="5" id="KW-0145">Chemotaxis</keyword>
<evidence type="ECO:0000313" key="15">
    <source>
        <dbReference type="EMBL" id="TFE88974.1"/>
    </source>
</evidence>
<dbReference type="GO" id="GO:1902600">
    <property type="term" value="P:proton transmembrane transport"/>
    <property type="evidence" value="ECO:0007669"/>
    <property type="project" value="UniProtKB-KW"/>
</dbReference>
<dbReference type="InterPro" id="IPR046786">
    <property type="entry name" value="MotA_N"/>
</dbReference>
<evidence type="ECO:0000256" key="9">
    <source>
        <dbReference type="ARBA" id="ARBA00022989"/>
    </source>
</evidence>
<dbReference type="EMBL" id="MYFO01000008">
    <property type="protein sequence ID" value="TFE88974.1"/>
    <property type="molecule type" value="Genomic_DNA"/>
</dbReference>
<keyword evidence="6 12" id="KW-0812">Transmembrane</keyword>
<dbReference type="GO" id="GO:0005886">
    <property type="term" value="C:plasma membrane"/>
    <property type="evidence" value="ECO:0007669"/>
    <property type="project" value="UniProtKB-SubCell"/>
</dbReference>
<keyword evidence="11 12" id="KW-0472">Membrane</keyword>
<reference evidence="15 16" key="1">
    <citation type="submission" date="2017-03" db="EMBL/GenBank/DDBJ databases">
        <title>Isolation of Levoglucosan Utilizing Bacteria.</title>
        <authorList>
            <person name="Arya A.S."/>
        </authorList>
    </citation>
    <scope>NUCLEOTIDE SEQUENCE [LARGE SCALE GENOMIC DNA]</scope>
    <source>
        <strain evidence="15 16">MEC069</strain>
    </source>
</reference>
<evidence type="ECO:0000256" key="3">
    <source>
        <dbReference type="ARBA" id="ARBA00022448"/>
    </source>
</evidence>
<comment type="subcellular location">
    <subcellularLocation>
        <location evidence="1">Cell membrane</location>
        <topology evidence="1">Multi-pass membrane protein</topology>
    </subcellularLocation>
</comment>
<evidence type="ECO:0000256" key="11">
    <source>
        <dbReference type="ARBA" id="ARBA00023136"/>
    </source>
</evidence>
<protein>
    <submittedName>
        <fullName evidence="15">Motility protein A</fullName>
    </submittedName>
</protein>
<feature type="domain" description="Motility protein A N-terminal" evidence="14">
    <location>
        <begin position="6"/>
        <end position="88"/>
    </location>
</feature>
<evidence type="ECO:0000256" key="12">
    <source>
        <dbReference type="SAM" id="Phobius"/>
    </source>
</evidence>
<feature type="domain" description="MotA/TolQ/ExbB proton channel" evidence="13">
    <location>
        <begin position="101"/>
        <end position="219"/>
    </location>
</feature>
<dbReference type="Proteomes" id="UP000298246">
    <property type="component" value="Unassembled WGS sequence"/>
</dbReference>
<proteinExistence type="inferred from homology"/>
<dbReference type="InterPro" id="IPR047055">
    <property type="entry name" value="MotA-like"/>
</dbReference>
<dbReference type="InterPro" id="IPR002898">
    <property type="entry name" value="MotA_ExbB_proton_chnl"/>
</dbReference>
<comment type="caution">
    <text evidence="15">The sequence shown here is derived from an EMBL/GenBank/DDBJ whole genome shotgun (WGS) entry which is preliminary data.</text>
</comment>
<keyword evidence="3" id="KW-0813">Transport</keyword>